<accession>A0A210R6B4</accession>
<feature type="region of interest" description="Disordered" evidence="1">
    <location>
        <begin position="34"/>
        <end position="59"/>
    </location>
</feature>
<dbReference type="Proteomes" id="UP000242188">
    <property type="component" value="Unassembled WGS sequence"/>
</dbReference>
<gene>
    <name evidence="2" type="ORF">KP79_PYT18689</name>
</gene>
<proteinExistence type="predicted"/>
<reference evidence="2 3" key="1">
    <citation type="journal article" date="2017" name="Nat. Ecol. Evol.">
        <title>Scallop genome provides insights into evolution of bilaterian karyotype and development.</title>
        <authorList>
            <person name="Wang S."/>
            <person name="Zhang J."/>
            <person name="Jiao W."/>
            <person name="Li J."/>
            <person name="Xun X."/>
            <person name="Sun Y."/>
            <person name="Guo X."/>
            <person name="Huan P."/>
            <person name="Dong B."/>
            <person name="Zhang L."/>
            <person name="Hu X."/>
            <person name="Sun X."/>
            <person name="Wang J."/>
            <person name="Zhao C."/>
            <person name="Wang Y."/>
            <person name="Wang D."/>
            <person name="Huang X."/>
            <person name="Wang R."/>
            <person name="Lv J."/>
            <person name="Li Y."/>
            <person name="Zhang Z."/>
            <person name="Liu B."/>
            <person name="Lu W."/>
            <person name="Hui Y."/>
            <person name="Liang J."/>
            <person name="Zhou Z."/>
            <person name="Hou R."/>
            <person name="Li X."/>
            <person name="Liu Y."/>
            <person name="Li H."/>
            <person name="Ning X."/>
            <person name="Lin Y."/>
            <person name="Zhao L."/>
            <person name="Xing Q."/>
            <person name="Dou J."/>
            <person name="Li Y."/>
            <person name="Mao J."/>
            <person name="Guo H."/>
            <person name="Dou H."/>
            <person name="Li T."/>
            <person name="Mu C."/>
            <person name="Jiang W."/>
            <person name="Fu Q."/>
            <person name="Fu X."/>
            <person name="Miao Y."/>
            <person name="Liu J."/>
            <person name="Yu Q."/>
            <person name="Li R."/>
            <person name="Liao H."/>
            <person name="Li X."/>
            <person name="Kong Y."/>
            <person name="Jiang Z."/>
            <person name="Chourrout D."/>
            <person name="Li R."/>
            <person name="Bao Z."/>
        </authorList>
    </citation>
    <scope>NUCLEOTIDE SEQUENCE [LARGE SCALE GENOMIC DNA]</scope>
    <source>
        <strain evidence="2 3">PY_sf001</strain>
    </source>
</reference>
<organism evidence="2 3">
    <name type="scientific">Mizuhopecten yessoensis</name>
    <name type="common">Japanese scallop</name>
    <name type="synonym">Patinopecten yessoensis</name>
    <dbReference type="NCBI Taxonomy" id="6573"/>
    <lineage>
        <taxon>Eukaryota</taxon>
        <taxon>Metazoa</taxon>
        <taxon>Spiralia</taxon>
        <taxon>Lophotrochozoa</taxon>
        <taxon>Mollusca</taxon>
        <taxon>Bivalvia</taxon>
        <taxon>Autobranchia</taxon>
        <taxon>Pteriomorphia</taxon>
        <taxon>Pectinida</taxon>
        <taxon>Pectinoidea</taxon>
        <taxon>Pectinidae</taxon>
        <taxon>Mizuhopecten</taxon>
    </lineage>
</organism>
<dbReference type="OrthoDB" id="6159962at2759"/>
<dbReference type="AlphaFoldDB" id="A0A210R6B4"/>
<protein>
    <submittedName>
        <fullName evidence="2">Uncharacterized protein</fullName>
    </submittedName>
</protein>
<evidence type="ECO:0000313" key="2">
    <source>
        <dbReference type="EMBL" id="OWF56587.1"/>
    </source>
</evidence>
<feature type="compositionally biased region" description="Basic and acidic residues" evidence="1">
    <location>
        <begin position="48"/>
        <end position="59"/>
    </location>
</feature>
<keyword evidence="3" id="KW-1185">Reference proteome</keyword>
<evidence type="ECO:0000313" key="3">
    <source>
        <dbReference type="Proteomes" id="UP000242188"/>
    </source>
</evidence>
<sequence>MDSCEARDGLIIQLFISNGKRSGDLANLERQEVERAQIDPSSPTELQIFDHKEARSGKM</sequence>
<name>A0A210R6B4_MIZYE</name>
<comment type="caution">
    <text evidence="2">The sequence shown here is derived from an EMBL/GenBank/DDBJ whole genome shotgun (WGS) entry which is preliminary data.</text>
</comment>
<evidence type="ECO:0000256" key="1">
    <source>
        <dbReference type="SAM" id="MobiDB-lite"/>
    </source>
</evidence>
<dbReference type="EMBL" id="NEDP02000134">
    <property type="protein sequence ID" value="OWF56587.1"/>
    <property type="molecule type" value="Genomic_DNA"/>
</dbReference>